<feature type="domain" description="HTH gntR-type" evidence="4">
    <location>
        <begin position="6"/>
        <end position="74"/>
    </location>
</feature>
<evidence type="ECO:0000313" key="5">
    <source>
        <dbReference type="EMBL" id="MBB6479312.1"/>
    </source>
</evidence>
<dbReference type="GO" id="GO:0003700">
    <property type="term" value="F:DNA-binding transcription factor activity"/>
    <property type="evidence" value="ECO:0007669"/>
    <property type="project" value="InterPro"/>
</dbReference>
<dbReference type="PRINTS" id="PR00035">
    <property type="entry name" value="HTHGNTR"/>
</dbReference>
<dbReference type="InterPro" id="IPR036388">
    <property type="entry name" value="WH-like_DNA-bd_sf"/>
</dbReference>
<dbReference type="EMBL" id="JACHGJ010000001">
    <property type="protein sequence ID" value="MBB6479312.1"/>
    <property type="molecule type" value="Genomic_DNA"/>
</dbReference>
<accession>A0A841RA37</accession>
<reference evidence="5 6" key="1">
    <citation type="submission" date="2020-08" db="EMBL/GenBank/DDBJ databases">
        <title>Genomic Encyclopedia of Type Strains, Phase IV (KMG-IV): sequencing the most valuable type-strain genomes for metagenomic binning, comparative biology and taxonomic classification.</title>
        <authorList>
            <person name="Goeker M."/>
        </authorList>
    </citation>
    <scope>NUCLEOTIDE SEQUENCE [LARGE SCALE GENOMIC DNA]</scope>
    <source>
        <strain evidence="5 6">DSM 2461</strain>
    </source>
</reference>
<dbReference type="Gene3D" id="3.40.1410.10">
    <property type="entry name" value="Chorismate lyase-like"/>
    <property type="match status" value="1"/>
</dbReference>
<dbReference type="InterPro" id="IPR036390">
    <property type="entry name" value="WH_DNA-bd_sf"/>
</dbReference>
<keyword evidence="2" id="KW-0238">DNA-binding</keyword>
<dbReference type="GO" id="GO:0045892">
    <property type="term" value="P:negative regulation of DNA-templated transcription"/>
    <property type="evidence" value="ECO:0007669"/>
    <property type="project" value="TreeGrafter"/>
</dbReference>
<dbReference type="Pfam" id="PF00392">
    <property type="entry name" value="GntR"/>
    <property type="match status" value="1"/>
</dbReference>
<dbReference type="PANTHER" id="PTHR44846">
    <property type="entry name" value="MANNOSYL-D-GLYCERATE TRANSPORT/METABOLISM SYSTEM REPRESSOR MNGR-RELATED"/>
    <property type="match status" value="1"/>
</dbReference>
<keyword evidence="3" id="KW-0804">Transcription</keyword>
<dbReference type="RefSeq" id="WP_184744377.1">
    <property type="nucleotide sequence ID" value="NZ_JACHGJ010000001.1"/>
</dbReference>
<dbReference type="GO" id="GO:0003677">
    <property type="term" value="F:DNA binding"/>
    <property type="evidence" value="ECO:0007669"/>
    <property type="project" value="UniProtKB-KW"/>
</dbReference>
<dbReference type="AlphaFoldDB" id="A0A841RA37"/>
<dbReference type="SUPFAM" id="SSF46785">
    <property type="entry name" value="Winged helix' DNA-binding domain"/>
    <property type="match status" value="1"/>
</dbReference>
<evidence type="ECO:0000313" key="6">
    <source>
        <dbReference type="Proteomes" id="UP000587760"/>
    </source>
</evidence>
<evidence type="ECO:0000259" key="4">
    <source>
        <dbReference type="PROSITE" id="PS50949"/>
    </source>
</evidence>
<dbReference type="SMART" id="SM00345">
    <property type="entry name" value="HTH_GNTR"/>
    <property type="match status" value="1"/>
</dbReference>
<comment type="caution">
    <text evidence="5">The sequence shown here is derived from an EMBL/GenBank/DDBJ whole genome shotgun (WGS) entry which is preliminary data.</text>
</comment>
<dbReference type="SUPFAM" id="SSF64288">
    <property type="entry name" value="Chorismate lyase-like"/>
    <property type="match status" value="1"/>
</dbReference>
<name>A0A841RA37_9SPIO</name>
<dbReference type="CDD" id="cd07377">
    <property type="entry name" value="WHTH_GntR"/>
    <property type="match status" value="1"/>
</dbReference>
<evidence type="ECO:0000256" key="3">
    <source>
        <dbReference type="ARBA" id="ARBA00023163"/>
    </source>
</evidence>
<evidence type="ECO:0000256" key="2">
    <source>
        <dbReference type="ARBA" id="ARBA00023125"/>
    </source>
</evidence>
<evidence type="ECO:0000256" key="1">
    <source>
        <dbReference type="ARBA" id="ARBA00023015"/>
    </source>
</evidence>
<dbReference type="InterPro" id="IPR028978">
    <property type="entry name" value="Chorismate_lyase_/UTRA_dom_sf"/>
</dbReference>
<keyword evidence="6" id="KW-1185">Reference proteome</keyword>
<dbReference type="PANTHER" id="PTHR44846:SF1">
    <property type="entry name" value="MANNOSYL-D-GLYCERATE TRANSPORT_METABOLISM SYSTEM REPRESSOR MNGR-RELATED"/>
    <property type="match status" value="1"/>
</dbReference>
<dbReference type="PROSITE" id="PS50949">
    <property type="entry name" value="HTH_GNTR"/>
    <property type="match status" value="1"/>
</dbReference>
<protein>
    <submittedName>
        <fullName evidence="5">GntR family transcriptional regulator</fullName>
    </submittedName>
</protein>
<keyword evidence="1" id="KW-0805">Transcription regulation</keyword>
<proteinExistence type="predicted"/>
<dbReference type="InterPro" id="IPR011663">
    <property type="entry name" value="UTRA"/>
</dbReference>
<dbReference type="SMART" id="SM00866">
    <property type="entry name" value="UTRA"/>
    <property type="match status" value="1"/>
</dbReference>
<sequence>MKIVKEPMYQQLTGILREMIQSDQYKSGDKFLTEGEISSRYEVSRNTVNKAMTALISEGLLEFRKGLGSFIKTKHSQYDLHSLISFTKMAEAMGAKAQTKVLQFRKVKGRDLDDTVLAALGGEPKSDFYFMQRLRLLNERPSILEERYVSAKLCPGLKKSDVSGSIISMWIDKYNLTLAGADQTLSAVLAGNEEAALLQMNEGEAVMLRESTGFADGNTPLWYERTLFNGGDYVFRFRVESMNAAHTAKSVFVGDN</sequence>
<dbReference type="Gene3D" id="1.10.10.10">
    <property type="entry name" value="Winged helix-like DNA-binding domain superfamily/Winged helix DNA-binding domain"/>
    <property type="match status" value="1"/>
</dbReference>
<organism evidence="5 6">
    <name type="scientific">Spirochaeta isovalerica</name>
    <dbReference type="NCBI Taxonomy" id="150"/>
    <lineage>
        <taxon>Bacteria</taxon>
        <taxon>Pseudomonadati</taxon>
        <taxon>Spirochaetota</taxon>
        <taxon>Spirochaetia</taxon>
        <taxon>Spirochaetales</taxon>
        <taxon>Spirochaetaceae</taxon>
        <taxon>Spirochaeta</taxon>
    </lineage>
</organism>
<dbReference type="Proteomes" id="UP000587760">
    <property type="component" value="Unassembled WGS sequence"/>
</dbReference>
<dbReference type="InterPro" id="IPR000524">
    <property type="entry name" value="Tscrpt_reg_HTH_GntR"/>
</dbReference>
<dbReference type="InterPro" id="IPR050679">
    <property type="entry name" value="Bact_HTH_transcr_reg"/>
</dbReference>
<dbReference type="Pfam" id="PF07702">
    <property type="entry name" value="UTRA"/>
    <property type="match status" value="1"/>
</dbReference>
<gene>
    <name evidence="5" type="ORF">HNR50_000945</name>
</gene>